<gene>
    <name evidence="10" type="ORF">MJ923_02220</name>
</gene>
<keyword evidence="4 10" id="KW-0378">Hydrolase</keyword>
<name>A0AAJ1EYN1_9GAMM</name>
<keyword evidence="11" id="KW-1185">Reference proteome</keyword>
<feature type="transmembrane region" description="Helical" evidence="7">
    <location>
        <begin position="153"/>
        <end position="171"/>
    </location>
</feature>
<reference evidence="10 11" key="1">
    <citation type="submission" date="2022-02" db="EMBL/GenBank/DDBJ databases">
        <title>The genome sequence of Shewanella sp. 3B26.</title>
        <authorList>
            <person name="Du J."/>
        </authorList>
    </citation>
    <scope>NUCLEOTIDE SEQUENCE [LARGE SCALE GENOMIC DNA]</scope>
    <source>
        <strain evidence="10 11">3B26</strain>
    </source>
</reference>
<evidence type="ECO:0000313" key="11">
    <source>
        <dbReference type="Proteomes" id="UP001297581"/>
    </source>
</evidence>
<keyword evidence="5 7" id="KW-1133">Transmembrane helix</keyword>
<sequence>MKKMPCPGCGHDVFREFDFHGEQVDACQQCGGLWFEHGELNKALSSADNGDSNVALEQSLGRHLGESSRRCCSCDTTLERYHLMNEFEIEVDVCPGCKGVWLDKAECDKVVQSPLVRQALTELDGKVSVKTWLFQFLSQMPVEFNLKPKSKPVVTWWLLALNMVIFGIYGFDLSMTDPMFENFALVPRDVLHGSHVWTLVSHMFLHGDFLHLAGNMYFLYVVGDNLEDALGRARFLGLYLVCGLAAAAAQIISEPGSDIYMVGASGAIAGLFGMYLLWFRYASLTFMFIIYQKKVSPLVFFGIWLAFNIFGLYMAGEGVAYWAHIGGFVAGLIIGKLMRQQVMAANPMLALMNSPEVRVSR</sequence>
<organism evidence="10 11">
    <name type="scientific">Shewanella zhuhaiensis</name>
    <dbReference type="NCBI Taxonomy" id="2919576"/>
    <lineage>
        <taxon>Bacteria</taxon>
        <taxon>Pseudomonadati</taxon>
        <taxon>Pseudomonadota</taxon>
        <taxon>Gammaproteobacteria</taxon>
        <taxon>Alteromonadales</taxon>
        <taxon>Shewanellaceae</taxon>
        <taxon>Shewanella</taxon>
    </lineage>
</organism>
<evidence type="ECO:0000256" key="2">
    <source>
        <dbReference type="ARBA" id="ARBA00009045"/>
    </source>
</evidence>
<dbReference type="InterPro" id="IPR035952">
    <property type="entry name" value="Rhomboid-like_sf"/>
</dbReference>
<evidence type="ECO:0000256" key="7">
    <source>
        <dbReference type="SAM" id="Phobius"/>
    </source>
</evidence>
<dbReference type="RefSeq" id="WP_240589730.1">
    <property type="nucleotide sequence ID" value="NZ_JAKUDL010000001.1"/>
</dbReference>
<dbReference type="Pfam" id="PF01694">
    <property type="entry name" value="Rhomboid"/>
    <property type="match status" value="1"/>
</dbReference>
<dbReference type="InterPro" id="IPR050925">
    <property type="entry name" value="Rhomboid_protease_S54"/>
</dbReference>
<evidence type="ECO:0000313" key="10">
    <source>
        <dbReference type="EMBL" id="MCH4293121.1"/>
    </source>
</evidence>
<dbReference type="EMBL" id="JAKUDL010000001">
    <property type="protein sequence ID" value="MCH4293121.1"/>
    <property type="molecule type" value="Genomic_DNA"/>
</dbReference>
<dbReference type="PANTHER" id="PTHR43731">
    <property type="entry name" value="RHOMBOID PROTEASE"/>
    <property type="match status" value="1"/>
</dbReference>
<proteinExistence type="inferred from homology"/>
<feature type="transmembrane region" description="Helical" evidence="7">
    <location>
        <begin position="298"/>
        <end position="315"/>
    </location>
</feature>
<dbReference type="SUPFAM" id="SSF144091">
    <property type="entry name" value="Rhomboid-like"/>
    <property type="match status" value="1"/>
</dbReference>
<dbReference type="PANTHER" id="PTHR43731:SF14">
    <property type="entry name" value="PRESENILIN-ASSOCIATED RHOMBOID-LIKE PROTEIN, MITOCHONDRIAL"/>
    <property type="match status" value="1"/>
</dbReference>
<dbReference type="GO" id="GO:0004252">
    <property type="term" value="F:serine-type endopeptidase activity"/>
    <property type="evidence" value="ECO:0007669"/>
    <property type="project" value="InterPro"/>
</dbReference>
<feature type="domain" description="Transcription factor zinc-finger" evidence="9">
    <location>
        <begin position="6"/>
        <end position="45"/>
    </location>
</feature>
<dbReference type="InterPro" id="IPR022764">
    <property type="entry name" value="Peptidase_S54_rhomboid_dom"/>
</dbReference>
<keyword evidence="3 7" id="KW-0812">Transmembrane</keyword>
<feature type="domain" description="Peptidase S54 rhomboid" evidence="8">
    <location>
        <begin position="195"/>
        <end position="340"/>
    </location>
</feature>
<dbReference type="GO" id="GO:0016020">
    <property type="term" value="C:membrane"/>
    <property type="evidence" value="ECO:0007669"/>
    <property type="project" value="UniProtKB-SubCell"/>
</dbReference>
<keyword evidence="6 7" id="KW-0472">Membrane</keyword>
<dbReference type="InterPro" id="IPR027392">
    <property type="entry name" value="TF_Znf"/>
</dbReference>
<dbReference type="AlphaFoldDB" id="A0AAJ1EYN1"/>
<accession>A0AAJ1EYN1</accession>
<comment type="similarity">
    <text evidence="2">Belongs to the peptidase S54 family.</text>
</comment>
<feature type="transmembrane region" description="Helical" evidence="7">
    <location>
        <begin position="259"/>
        <end position="278"/>
    </location>
</feature>
<comment type="subcellular location">
    <subcellularLocation>
        <location evidence="1">Membrane</location>
        <topology evidence="1">Multi-pass membrane protein</topology>
    </subcellularLocation>
</comment>
<evidence type="ECO:0000256" key="4">
    <source>
        <dbReference type="ARBA" id="ARBA00022801"/>
    </source>
</evidence>
<evidence type="ECO:0000259" key="8">
    <source>
        <dbReference type="Pfam" id="PF01694"/>
    </source>
</evidence>
<dbReference type="Pfam" id="PF13453">
    <property type="entry name" value="Zn_ribbon_TFIIB"/>
    <property type="match status" value="2"/>
</dbReference>
<protein>
    <submittedName>
        <fullName evidence="10">Rhomboid family intramembrane serine protease</fullName>
        <ecNumber evidence="10">3.4.21.105</ecNumber>
    </submittedName>
</protein>
<evidence type="ECO:0000256" key="1">
    <source>
        <dbReference type="ARBA" id="ARBA00004141"/>
    </source>
</evidence>
<feature type="transmembrane region" description="Helical" evidence="7">
    <location>
        <begin position="203"/>
        <end position="223"/>
    </location>
</feature>
<evidence type="ECO:0000256" key="5">
    <source>
        <dbReference type="ARBA" id="ARBA00022989"/>
    </source>
</evidence>
<evidence type="ECO:0000256" key="6">
    <source>
        <dbReference type="ARBA" id="ARBA00023136"/>
    </source>
</evidence>
<keyword evidence="10" id="KW-0645">Protease</keyword>
<dbReference type="GO" id="GO:0006508">
    <property type="term" value="P:proteolysis"/>
    <property type="evidence" value="ECO:0007669"/>
    <property type="project" value="UniProtKB-KW"/>
</dbReference>
<feature type="transmembrane region" description="Helical" evidence="7">
    <location>
        <begin position="235"/>
        <end position="253"/>
    </location>
</feature>
<comment type="caution">
    <text evidence="10">The sequence shown here is derived from an EMBL/GenBank/DDBJ whole genome shotgun (WGS) entry which is preliminary data.</text>
</comment>
<evidence type="ECO:0000256" key="3">
    <source>
        <dbReference type="ARBA" id="ARBA00022692"/>
    </source>
</evidence>
<evidence type="ECO:0000259" key="9">
    <source>
        <dbReference type="Pfam" id="PF13453"/>
    </source>
</evidence>
<feature type="transmembrane region" description="Helical" evidence="7">
    <location>
        <begin position="321"/>
        <end position="338"/>
    </location>
</feature>
<dbReference type="Gene3D" id="1.20.1540.10">
    <property type="entry name" value="Rhomboid-like"/>
    <property type="match status" value="1"/>
</dbReference>
<dbReference type="Proteomes" id="UP001297581">
    <property type="component" value="Unassembled WGS sequence"/>
</dbReference>
<feature type="domain" description="Transcription factor zinc-finger" evidence="9">
    <location>
        <begin position="71"/>
        <end position="112"/>
    </location>
</feature>
<dbReference type="EC" id="3.4.21.105" evidence="10"/>